<evidence type="ECO:0000313" key="3">
    <source>
        <dbReference type="Proteomes" id="UP000035722"/>
    </source>
</evidence>
<name>A0A024H269_9MICC</name>
<dbReference type="AlphaFoldDB" id="A0A024H269"/>
<gene>
    <name evidence="2" type="ORF">ARTSIC4J27_2247</name>
</gene>
<dbReference type="RefSeq" id="WP_050055231.1">
    <property type="nucleotide sequence ID" value="NZ_CAQI01000044.1"/>
</dbReference>
<sequence length="197" mass="20233">MPRKAVLAGALLSAVVAATACGTTPLLAADEIVAPNVFVTAYSWHDNTPPGSPTISHPVLHSTAGGTGTYDDPVTVAVGHSRETGTSVLDIPAGTRIYLPAVRRYFMVEDTCGDGPTPQDGPCHSSAEAYGNASLWIDLWIGGAEESALFVHRCAADITGVKAAVLNPGRNYAVASGAGVLHDGLCDTGYGDTLVSR</sequence>
<protein>
    <recommendedName>
        <fullName evidence="4">Lipoprotein</fullName>
    </recommendedName>
</protein>
<organism evidence="2 3">
    <name type="scientific">Pseudarthrobacter siccitolerans</name>
    <dbReference type="NCBI Taxonomy" id="861266"/>
    <lineage>
        <taxon>Bacteria</taxon>
        <taxon>Bacillati</taxon>
        <taxon>Actinomycetota</taxon>
        <taxon>Actinomycetes</taxon>
        <taxon>Micrococcales</taxon>
        <taxon>Micrococcaceae</taxon>
        <taxon>Pseudarthrobacter</taxon>
    </lineage>
</organism>
<reference evidence="3" key="1">
    <citation type="journal article" date="2014" name="Genome Announc.">
        <title>Genome Sequence of Arthrobacter siccitolerans 4J27, a Xeroprotectant-Producing Desiccation-Tolerant Microorganism.</title>
        <authorList>
            <person name="Manzanera M."/>
            <person name="Santa-Cruz-Calvo L."/>
            <person name="Vilchez J.I."/>
            <person name="Garcia-Fontana C."/>
            <person name="Silva-Castro G.A."/>
            <person name="Calvo C."/>
            <person name="Gonzalez-Lopez J."/>
        </authorList>
    </citation>
    <scope>NUCLEOTIDE SEQUENCE [LARGE SCALE GENOMIC DNA]</scope>
    <source>
        <strain evidence="3">4J27</strain>
    </source>
</reference>
<proteinExistence type="predicted"/>
<dbReference type="STRING" id="861266.ARTSIC4J27_2247"/>
<comment type="caution">
    <text evidence="2">The sequence shown here is derived from an EMBL/GenBank/DDBJ whole genome shotgun (WGS) entry which is preliminary data.</text>
</comment>
<dbReference type="PROSITE" id="PS51257">
    <property type="entry name" value="PROKAR_LIPOPROTEIN"/>
    <property type="match status" value="1"/>
</dbReference>
<dbReference type="Proteomes" id="UP000035722">
    <property type="component" value="Unassembled WGS sequence"/>
</dbReference>
<dbReference type="EMBL" id="CAQI01000044">
    <property type="protein sequence ID" value="CCQ46285.1"/>
    <property type="molecule type" value="Genomic_DNA"/>
</dbReference>
<evidence type="ECO:0000256" key="1">
    <source>
        <dbReference type="SAM" id="SignalP"/>
    </source>
</evidence>
<feature type="signal peptide" evidence="1">
    <location>
        <begin position="1"/>
        <end position="28"/>
    </location>
</feature>
<feature type="chain" id="PRO_5001529845" description="Lipoprotein" evidence="1">
    <location>
        <begin position="29"/>
        <end position="197"/>
    </location>
</feature>
<accession>A0A024H269</accession>
<keyword evidence="1" id="KW-0732">Signal</keyword>
<evidence type="ECO:0008006" key="4">
    <source>
        <dbReference type="Google" id="ProtNLM"/>
    </source>
</evidence>
<keyword evidence="3" id="KW-1185">Reference proteome</keyword>
<evidence type="ECO:0000313" key="2">
    <source>
        <dbReference type="EMBL" id="CCQ46285.1"/>
    </source>
</evidence>